<reference evidence="4 5" key="1">
    <citation type="submission" date="2018-10" db="EMBL/GenBank/DDBJ databases">
        <title>Fifty Aureobasidium pullulans genomes reveal a recombining polyextremotolerant generalist.</title>
        <authorList>
            <person name="Gostincar C."/>
            <person name="Turk M."/>
            <person name="Zajc J."/>
            <person name="Gunde-Cimerman N."/>
        </authorList>
    </citation>
    <scope>NUCLEOTIDE SEQUENCE [LARGE SCALE GENOMIC DNA]</scope>
    <source>
        <strain evidence="4 5">EXF-11013</strain>
    </source>
</reference>
<dbReference type="PANTHER" id="PTHR10039:SF10">
    <property type="entry name" value="NACHT DOMAIN-CONTAINING PROTEIN"/>
    <property type="match status" value="1"/>
</dbReference>
<accession>A0A4S8XFG2</accession>
<evidence type="ECO:0000313" key="5">
    <source>
        <dbReference type="Proteomes" id="UP000310687"/>
    </source>
</evidence>
<evidence type="ECO:0000313" key="4">
    <source>
        <dbReference type="EMBL" id="THW36217.1"/>
    </source>
</evidence>
<organism evidence="4 5">
    <name type="scientific">Aureobasidium pullulans</name>
    <name type="common">Black yeast</name>
    <name type="synonym">Pullularia pullulans</name>
    <dbReference type="NCBI Taxonomy" id="5580"/>
    <lineage>
        <taxon>Eukaryota</taxon>
        <taxon>Fungi</taxon>
        <taxon>Dikarya</taxon>
        <taxon>Ascomycota</taxon>
        <taxon>Pezizomycotina</taxon>
        <taxon>Dothideomycetes</taxon>
        <taxon>Dothideomycetidae</taxon>
        <taxon>Dothideales</taxon>
        <taxon>Saccotheciaceae</taxon>
        <taxon>Aureobasidium</taxon>
    </lineage>
</organism>
<dbReference type="PROSITE" id="PS50297">
    <property type="entry name" value="ANK_REP_REGION"/>
    <property type="match status" value="1"/>
</dbReference>
<dbReference type="PANTHER" id="PTHR10039">
    <property type="entry name" value="AMELOGENIN"/>
    <property type="match status" value="1"/>
</dbReference>
<evidence type="ECO:0000256" key="2">
    <source>
        <dbReference type="PROSITE-ProRule" id="PRU00023"/>
    </source>
</evidence>
<sequence length="821" mass="93434">NTVIQALLDRQTEASNSGPVVYFYFDGNKRDVLRAEDFFRSCIKQLLRYIYTTELQPSRQVQSAVKRFFRAGTPSPSYDEIIQILLIPLARQFSDLTLAVDGLDVCSREEYIMALETLDIVSREASIKLFVSGRRELEVTRRIPGSIHLEITTKKNGPDLAFFTINLINRRMRERRLSDNERIIQCIKETLIQEAEGMFLWVRLQIEMLWRTCNTDAQIEEALLKLPEDLDETYERCLKRVRDNESEYALKVLWYVYGARTPLTIQALREALAVDSGTGQLRPGDIPSEHLVIDCGANLVFLDTIENLVLPAHHSVRQFLGQSNSEVLRQLKLPVWKDAELDLGQTCILYLWWLAFSADAKDERADSQSVRTLHIKLPSVSRMGLYIPQPFRFWNLFATRHRSGISSIDNDSPIQLEVLSRNTVFGLYGPFCSYAQSNLLNLTRHLGTECANWPQFLDLVLSWGYGGDLQLNINIDDGEPISSLFIPRILAWAILNHNLHLLSAVMRKIGNGINLNSVGYMKTPPLHLATNLGYSEVVLKLLELCDIQLEDSVDRKTALHVASERKHYRIFENLIQRCPIGTRSRLLDRLDVEGRSTLHCAIDADCVEILRIISATAEEGFWQSKGEELLLMALAMGSKRVTDYLFSPEIFMSLSIGDRGGLGVYNSDLILWMLHMNSVQVVPHIISMGISLDLTVIDTILGPVTPLHFSLEHGKLDLARLLIEKGADLHSRKQHTFSLDSGKTVHDLRPLDVAMLYWHTDVASTIVGKMRESSIRSPALELEELVLKITLDRTGFRDRWAYLLLESPHDVLWRVASRTGR</sequence>
<proteinExistence type="predicted"/>
<gene>
    <name evidence="4" type="ORF">D6D22_07793</name>
</gene>
<dbReference type="InterPro" id="IPR056884">
    <property type="entry name" value="NPHP3-like_N"/>
</dbReference>
<dbReference type="EMBL" id="QZAL01000142">
    <property type="protein sequence ID" value="THW36217.1"/>
    <property type="molecule type" value="Genomic_DNA"/>
</dbReference>
<feature type="domain" description="Nephrocystin 3-like N-terminal" evidence="3">
    <location>
        <begin position="3"/>
        <end position="134"/>
    </location>
</feature>
<keyword evidence="2" id="KW-0040">ANK repeat</keyword>
<dbReference type="Pfam" id="PF00023">
    <property type="entry name" value="Ank"/>
    <property type="match status" value="1"/>
</dbReference>
<comment type="caution">
    <text evidence="4">The sequence shown here is derived from an EMBL/GenBank/DDBJ whole genome shotgun (WGS) entry which is preliminary data.</text>
</comment>
<dbReference type="InterPro" id="IPR036770">
    <property type="entry name" value="Ankyrin_rpt-contain_sf"/>
</dbReference>
<dbReference type="InterPro" id="IPR002110">
    <property type="entry name" value="Ankyrin_rpt"/>
</dbReference>
<dbReference type="SMART" id="SM00248">
    <property type="entry name" value="ANK"/>
    <property type="match status" value="4"/>
</dbReference>
<dbReference type="Pfam" id="PF12796">
    <property type="entry name" value="Ank_2"/>
    <property type="match status" value="1"/>
</dbReference>
<feature type="non-terminal residue" evidence="4">
    <location>
        <position position="1"/>
    </location>
</feature>
<name>A0A4S8XFG2_AURPU</name>
<dbReference type="Proteomes" id="UP000310687">
    <property type="component" value="Unassembled WGS sequence"/>
</dbReference>
<protein>
    <submittedName>
        <fullName evidence="4">Ankyrin</fullName>
    </submittedName>
</protein>
<dbReference type="AlphaFoldDB" id="A0A4S8XFG2"/>
<dbReference type="Gene3D" id="1.25.40.20">
    <property type="entry name" value="Ankyrin repeat-containing domain"/>
    <property type="match status" value="2"/>
</dbReference>
<dbReference type="Pfam" id="PF24883">
    <property type="entry name" value="NPHP3_N"/>
    <property type="match status" value="1"/>
</dbReference>
<dbReference type="PROSITE" id="PS50088">
    <property type="entry name" value="ANK_REPEAT"/>
    <property type="match status" value="1"/>
</dbReference>
<evidence type="ECO:0000256" key="1">
    <source>
        <dbReference type="ARBA" id="ARBA00022737"/>
    </source>
</evidence>
<feature type="repeat" description="ANK" evidence="2">
    <location>
        <begin position="702"/>
        <end position="734"/>
    </location>
</feature>
<keyword evidence="1" id="KW-0677">Repeat</keyword>
<evidence type="ECO:0000259" key="3">
    <source>
        <dbReference type="Pfam" id="PF24883"/>
    </source>
</evidence>
<dbReference type="SUPFAM" id="SSF48403">
    <property type="entry name" value="Ankyrin repeat"/>
    <property type="match status" value="1"/>
</dbReference>